<proteinExistence type="predicted"/>
<keyword evidence="1" id="KW-0812">Transmembrane</keyword>
<evidence type="ECO:0000313" key="3">
    <source>
        <dbReference type="EMBL" id="KJH51582.1"/>
    </source>
</evidence>
<evidence type="ECO:0000256" key="1">
    <source>
        <dbReference type="SAM" id="Phobius"/>
    </source>
</evidence>
<dbReference type="Proteomes" id="UP000053766">
    <property type="component" value="Unassembled WGS sequence"/>
</dbReference>
<reference evidence="4" key="2">
    <citation type="journal article" date="2016" name="Sci. Rep.">
        <title>Dictyocaulus viviparus genome, variome and transcriptome elucidate lungworm biology and support future intervention.</title>
        <authorList>
            <person name="McNulty S.N."/>
            <person name="Strube C."/>
            <person name="Rosa B.A."/>
            <person name="Martin J.C."/>
            <person name="Tyagi R."/>
            <person name="Choi Y.J."/>
            <person name="Wang Q."/>
            <person name="Hallsworth Pepin K."/>
            <person name="Zhang X."/>
            <person name="Ozersky P."/>
            <person name="Wilson R.K."/>
            <person name="Sternberg P.W."/>
            <person name="Gasser R.B."/>
            <person name="Mitreva M."/>
        </authorList>
    </citation>
    <scope>NUCLEOTIDE SEQUENCE [LARGE SCALE GENOMIC DNA]</scope>
    <source>
        <strain evidence="4">HannoverDv2000</strain>
    </source>
</reference>
<evidence type="ECO:0000259" key="2">
    <source>
        <dbReference type="Pfam" id="PF07766"/>
    </source>
</evidence>
<accession>A0A0D8Y5V6</accession>
<keyword evidence="4" id="KW-1185">Reference proteome</keyword>
<keyword evidence="1" id="KW-0472">Membrane</keyword>
<sequence>MASVCWCRGKWFQMPTELPKVAISTVLLPLPFGFYVVGFAIIFFPRLVLTRHFWTDTQRNEFFRKEILRSMAISSRLEEIIGNPKSIEDVRLPSLEELSGAMLVALARVYSMFPFPGIGRRFMLRCQTMRQLDKVLAESINSLTRRQLIFHLFVRRILITEDASDAEMRETLADWIKFTNRLDDAAYLCAPIFFNKKKLT</sequence>
<dbReference type="EMBL" id="KN716180">
    <property type="protein sequence ID" value="KJH51582.1"/>
    <property type="molecule type" value="Genomic_DNA"/>
</dbReference>
<dbReference type="Pfam" id="PF07766">
    <property type="entry name" value="LETM1_RBD"/>
    <property type="match status" value="1"/>
</dbReference>
<reference evidence="3 4" key="1">
    <citation type="submission" date="2013-11" db="EMBL/GenBank/DDBJ databases">
        <title>Draft genome of the bovine lungworm Dictyocaulus viviparus.</title>
        <authorList>
            <person name="Mitreva M."/>
        </authorList>
    </citation>
    <scope>NUCLEOTIDE SEQUENCE [LARGE SCALE GENOMIC DNA]</scope>
    <source>
        <strain evidence="3 4">HannoverDv2000</strain>
    </source>
</reference>
<dbReference type="OrthoDB" id="73691at2759"/>
<gene>
    <name evidence="3" type="ORF">DICVIV_02215</name>
</gene>
<name>A0A0D8Y5V6_DICVI</name>
<dbReference type="InterPro" id="IPR033122">
    <property type="entry name" value="LETM1-like_RBD"/>
</dbReference>
<feature type="transmembrane region" description="Helical" evidence="1">
    <location>
        <begin position="21"/>
        <end position="44"/>
    </location>
</feature>
<dbReference type="STRING" id="29172.A0A0D8Y5V6"/>
<feature type="domain" description="Letm1 RBD" evidence="2">
    <location>
        <begin position="12"/>
        <end position="81"/>
    </location>
</feature>
<protein>
    <submittedName>
        <fullName evidence="3">LETM1-like protein</fullName>
    </submittedName>
</protein>
<evidence type="ECO:0000313" key="4">
    <source>
        <dbReference type="Proteomes" id="UP000053766"/>
    </source>
</evidence>
<dbReference type="GO" id="GO:0043022">
    <property type="term" value="F:ribosome binding"/>
    <property type="evidence" value="ECO:0007669"/>
    <property type="project" value="InterPro"/>
</dbReference>
<keyword evidence="1" id="KW-1133">Transmembrane helix</keyword>
<dbReference type="AlphaFoldDB" id="A0A0D8Y5V6"/>
<organism evidence="3 4">
    <name type="scientific">Dictyocaulus viviparus</name>
    <name type="common">Bovine lungworm</name>
    <dbReference type="NCBI Taxonomy" id="29172"/>
    <lineage>
        <taxon>Eukaryota</taxon>
        <taxon>Metazoa</taxon>
        <taxon>Ecdysozoa</taxon>
        <taxon>Nematoda</taxon>
        <taxon>Chromadorea</taxon>
        <taxon>Rhabditida</taxon>
        <taxon>Rhabditina</taxon>
        <taxon>Rhabditomorpha</taxon>
        <taxon>Strongyloidea</taxon>
        <taxon>Metastrongylidae</taxon>
        <taxon>Dictyocaulus</taxon>
    </lineage>
</organism>